<dbReference type="InterPro" id="IPR036188">
    <property type="entry name" value="FAD/NAD-bd_sf"/>
</dbReference>
<dbReference type="InterPro" id="IPR002937">
    <property type="entry name" value="Amino_oxidase"/>
</dbReference>
<dbReference type="PANTHER" id="PTHR42923:SF17">
    <property type="entry name" value="AMINE OXIDASE DOMAIN-CONTAINING PROTEIN"/>
    <property type="match status" value="1"/>
</dbReference>
<dbReference type="Pfam" id="PF01593">
    <property type="entry name" value="Amino_oxidase"/>
    <property type="match status" value="1"/>
</dbReference>
<dbReference type="Gene3D" id="3.50.50.60">
    <property type="entry name" value="FAD/NAD(P)-binding domain"/>
    <property type="match status" value="1"/>
</dbReference>
<evidence type="ECO:0000313" key="3">
    <source>
        <dbReference type="Proteomes" id="UP001597106"/>
    </source>
</evidence>
<gene>
    <name evidence="2" type="ORF">ACFQ1T_10595</name>
</gene>
<dbReference type="EMBL" id="JBHTJW010000002">
    <property type="protein sequence ID" value="MFD0930222.1"/>
    <property type="molecule type" value="Genomic_DNA"/>
</dbReference>
<sequence>MGLKIAIIGGGIAGNTLAYYLHQQHDITLFEANDYIGGHTHTHEVTVGGQKHAVDTGFIVFNDKTYPEFEHILRETGVAWRDSNMSFSVRNEVSGLEYNGTTLNSLFAQRRNLLSPAFYRMILDILRFNKTSLALLAAGDEIPLGDYLKQQGYSSQFIRDYIVPMGAAIWSTDAEQMLQFPARFFVRFFHHHGMLTVDQRPQWRTIVGGSARYLEKITAGYRDRIQLNAAVQAVQRDAQGVSVTTQNGQSQRFDFVFFACHSDEALQILGAEATTAERDILGAIPYQDNTVYLHTDARLMPQRKLAWAAWNYHVTAQATGKVQVTYNMNILQGIQSSEPLLVTLNYTDAIAPDKVIKKLHYRHPLYTLAGAQAQARHAEISGKHRTGYAGAYWRNGFHEDGVVSALAAIQHFQAMHL</sequence>
<feature type="domain" description="Amine oxidase" evidence="1">
    <location>
        <begin position="13"/>
        <end position="266"/>
    </location>
</feature>
<evidence type="ECO:0000313" key="2">
    <source>
        <dbReference type="EMBL" id="MFD0930222.1"/>
    </source>
</evidence>
<comment type="caution">
    <text evidence="2">The sequence shown here is derived from an EMBL/GenBank/DDBJ whole genome shotgun (WGS) entry which is preliminary data.</text>
</comment>
<dbReference type="Proteomes" id="UP001597106">
    <property type="component" value="Unassembled WGS sequence"/>
</dbReference>
<dbReference type="PANTHER" id="PTHR42923">
    <property type="entry name" value="PROTOPORPHYRINOGEN OXIDASE"/>
    <property type="match status" value="1"/>
</dbReference>
<dbReference type="RefSeq" id="WP_379076355.1">
    <property type="nucleotide sequence ID" value="NZ_JBHTJW010000002.1"/>
</dbReference>
<dbReference type="InterPro" id="IPR050464">
    <property type="entry name" value="Zeta_carotene_desat/Oxidored"/>
</dbReference>
<dbReference type="SUPFAM" id="SSF51905">
    <property type="entry name" value="FAD/NAD(P)-binding domain"/>
    <property type="match status" value="1"/>
</dbReference>
<accession>A0ABW3GNM7</accession>
<reference evidence="3" key="1">
    <citation type="journal article" date="2019" name="Int. J. Syst. Evol. Microbiol.">
        <title>The Global Catalogue of Microorganisms (GCM) 10K type strain sequencing project: providing services to taxonomists for standard genome sequencing and annotation.</title>
        <authorList>
            <consortium name="The Broad Institute Genomics Platform"/>
            <consortium name="The Broad Institute Genome Sequencing Center for Infectious Disease"/>
            <person name="Wu L."/>
            <person name="Ma J."/>
        </authorList>
    </citation>
    <scope>NUCLEOTIDE SEQUENCE [LARGE SCALE GENOMIC DNA]</scope>
    <source>
        <strain evidence="3">CCUG 59685</strain>
    </source>
</reference>
<organism evidence="2 3">
    <name type="scientific">Methylophilus glucosoxydans</name>
    <dbReference type="NCBI Taxonomy" id="752553"/>
    <lineage>
        <taxon>Bacteria</taxon>
        <taxon>Pseudomonadati</taxon>
        <taxon>Pseudomonadota</taxon>
        <taxon>Betaproteobacteria</taxon>
        <taxon>Nitrosomonadales</taxon>
        <taxon>Methylophilaceae</taxon>
        <taxon>Methylophilus</taxon>
    </lineage>
</organism>
<proteinExistence type="predicted"/>
<keyword evidence="3" id="KW-1185">Reference proteome</keyword>
<evidence type="ECO:0000259" key="1">
    <source>
        <dbReference type="Pfam" id="PF01593"/>
    </source>
</evidence>
<name>A0ABW3GNM7_9PROT</name>
<protein>
    <submittedName>
        <fullName evidence="2">NAD(P)/FAD-dependent oxidoreductase</fullName>
    </submittedName>
</protein>